<dbReference type="AlphaFoldDB" id="A0A6A6FEZ8"/>
<dbReference type="OrthoDB" id="655030at2759"/>
<dbReference type="GO" id="GO:0071949">
    <property type="term" value="F:FAD binding"/>
    <property type="evidence" value="ECO:0007669"/>
    <property type="project" value="InterPro"/>
</dbReference>
<dbReference type="PRINTS" id="PR00420">
    <property type="entry name" value="RNGMNOXGNASE"/>
</dbReference>
<protein>
    <recommendedName>
        <fullName evidence="4">FAD-binding domain-containing protein</fullName>
    </recommendedName>
</protein>
<dbReference type="Proteomes" id="UP000799539">
    <property type="component" value="Unassembled WGS sequence"/>
</dbReference>
<accession>A0A6A6FEZ8</accession>
<name>A0A6A6FEZ8_9PEZI</name>
<evidence type="ECO:0000256" key="2">
    <source>
        <dbReference type="ARBA" id="ARBA00022827"/>
    </source>
</evidence>
<reference evidence="5" key="1">
    <citation type="journal article" date="2020" name="Stud. Mycol.">
        <title>101 Dothideomycetes genomes: a test case for predicting lifestyles and emergence of pathogens.</title>
        <authorList>
            <person name="Haridas S."/>
            <person name="Albert R."/>
            <person name="Binder M."/>
            <person name="Bloem J."/>
            <person name="Labutti K."/>
            <person name="Salamov A."/>
            <person name="Andreopoulos B."/>
            <person name="Baker S."/>
            <person name="Barry K."/>
            <person name="Bills G."/>
            <person name="Bluhm B."/>
            <person name="Cannon C."/>
            <person name="Castanera R."/>
            <person name="Culley D."/>
            <person name="Daum C."/>
            <person name="Ezra D."/>
            <person name="Gonzalez J."/>
            <person name="Henrissat B."/>
            <person name="Kuo A."/>
            <person name="Liang C."/>
            <person name="Lipzen A."/>
            <person name="Lutzoni F."/>
            <person name="Magnuson J."/>
            <person name="Mondo S."/>
            <person name="Nolan M."/>
            <person name="Ohm R."/>
            <person name="Pangilinan J."/>
            <person name="Park H.-J."/>
            <person name="Ramirez L."/>
            <person name="Alfaro M."/>
            <person name="Sun H."/>
            <person name="Tritt A."/>
            <person name="Yoshinaga Y."/>
            <person name="Zwiers L.-H."/>
            <person name="Turgeon B."/>
            <person name="Goodwin S."/>
            <person name="Spatafora J."/>
            <person name="Crous P."/>
            <person name="Grigoriev I."/>
        </authorList>
    </citation>
    <scope>NUCLEOTIDE SEQUENCE</scope>
    <source>
        <strain evidence="5">SCOH1-5</strain>
    </source>
</reference>
<organism evidence="5 6">
    <name type="scientific">Cercospora zeae-maydis SCOH1-5</name>
    <dbReference type="NCBI Taxonomy" id="717836"/>
    <lineage>
        <taxon>Eukaryota</taxon>
        <taxon>Fungi</taxon>
        <taxon>Dikarya</taxon>
        <taxon>Ascomycota</taxon>
        <taxon>Pezizomycotina</taxon>
        <taxon>Dothideomycetes</taxon>
        <taxon>Dothideomycetidae</taxon>
        <taxon>Mycosphaerellales</taxon>
        <taxon>Mycosphaerellaceae</taxon>
        <taxon>Cercospora</taxon>
    </lineage>
</organism>
<dbReference type="GO" id="GO:0016491">
    <property type="term" value="F:oxidoreductase activity"/>
    <property type="evidence" value="ECO:0007669"/>
    <property type="project" value="UniProtKB-KW"/>
</dbReference>
<keyword evidence="3" id="KW-0560">Oxidoreductase</keyword>
<dbReference type="PANTHER" id="PTHR46865">
    <property type="entry name" value="OXIDOREDUCTASE-RELATED"/>
    <property type="match status" value="1"/>
</dbReference>
<keyword evidence="2" id="KW-0274">FAD</keyword>
<dbReference type="PANTHER" id="PTHR46865:SF2">
    <property type="entry name" value="MONOOXYGENASE"/>
    <property type="match status" value="1"/>
</dbReference>
<evidence type="ECO:0000313" key="6">
    <source>
        <dbReference type="Proteomes" id="UP000799539"/>
    </source>
</evidence>
<proteinExistence type="predicted"/>
<dbReference type="InterPro" id="IPR036188">
    <property type="entry name" value="FAD/NAD-bd_sf"/>
</dbReference>
<dbReference type="Gene3D" id="3.50.50.60">
    <property type="entry name" value="FAD/NAD(P)-binding domain"/>
    <property type="match status" value="1"/>
</dbReference>
<evidence type="ECO:0000259" key="4">
    <source>
        <dbReference type="Pfam" id="PF01494"/>
    </source>
</evidence>
<dbReference type="Pfam" id="PF01494">
    <property type="entry name" value="FAD_binding_3"/>
    <property type="match status" value="1"/>
</dbReference>
<dbReference type="InterPro" id="IPR002938">
    <property type="entry name" value="FAD-bd"/>
</dbReference>
<evidence type="ECO:0000256" key="1">
    <source>
        <dbReference type="ARBA" id="ARBA00022630"/>
    </source>
</evidence>
<evidence type="ECO:0000256" key="3">
    <source>
        <dbReference type="ARBA" id="ARBA00023002"/>
    </source>
</evidence>
<dbReference type="Gene3D" id="3.30.9.10">
    <property type="entry name" value="D-Amino Acid Oxidase, subunit A, domain 2"/>
    <property type="match status" value="1"/>
</dbReference>
<dbReference type="SUPFAM" id="SSF51905">
    <property type="entry name" value="FAD/NAD(P)-binding domain"/>
    <property type="match status" value="1"/>
</dbReference>
<feature type="domain" description="FAD-binding" evidence="4">
    <location>
        <begin position="6"/>
        <end position="321"/>
    </location>
</feature>
<dbReference type="InterPro" id="IPR051704">
    <property type="entry name" value="FAD_aromatic-hydroxylase"/>
</dbReference>
<keyword evidence="1" id="KW-0285">Flavoprotein</keyword>
<keyword evidence="6" id="KW-1185">Reference proteome</keyword>
<dbReference type="EMBL" id="ML992674">
    <property type="protein sequence ID" value="KAF2211975.1"/>
    <property type="molecule type" value="Genomic_DNA"/>
</dbReference>
<evidence type="ECO:0000313" key="5">
    <source>
        <dbReference type="EMBL" id="KAF2211975.1"/>
    </source>
</evidence>
<gene>
    <name evidence="5" type="ORF">CERZMDRAFT_121321</name>
</gene>
<sequence length="415" mass="45391">MPFIHILIVGGGIAGPVAAFWLANAGHNVTIIERAPGLLKAGQGIDIEGPARVIIEKMGLLEQMKARATNEGGFAFADDDGKPIASIAGGLTQDIEIMRGDMCEVLCNAADQYDNVSFRYNTRITELHQMDNQVEVFFDDGTQAMYDAVIGADGMRSRTRDLAFDEKTKANAFRAREHYCAYFSIPAEEGDRPNSRWQHATRGRSILLRPHTDEISSAYLMQMDKSDELAAACRASKDVQKTAMAKTFEGVGGLAPRLVKGMLESENFYYDSISQIKLDKWSEGRVALVGDAAYAPSAISGQGVILSVLGAYTIAGELAENPEDPIAAFKAYEAKLRSFVEKQQYIPFNGNAPRLANPLTSWGIWAARLAFRIIAWTGIWKLINTKGSKYPLPECVQFTLVEALVPTTTQSSTST</sequence>